<evidence type="ECO:0000256" key="3">
    <source>
        <dbReference type="ARBA" id="ARBA00022989"/>
    </source>
</evidence>
<proteinExistence type="predicted"/>
<evidence type="ECO:0000313" key="7">
    <source>
        <dbReference type="Proteomes" id="UP000343370"/>
    </source>
</evidence>
<keyword evidence="2 5" id="KW-0812">Transmembrane</keyword>
<protein>
    <submittedName>
        <fullName evidence="6">Holin</fullName>
    </submittedName>
</protein>
<dbReference type="Pfam" id="PF04688">
    <property type="entry name" value="Holin_SPP1"/>
    <property type="match status" value="1"/>
</dbReference>
<name>A0A5Q2F565_9CAUD</name>
<organism evidence="6 7">
    <name type="scientific">Bacillus phage vB_BcM_Sam112</name>
    <dbReference type="NCBI Taxonomy" id="2663324"/>
    <lineage>
        <taxon>Viruses</taxon>
        <taxon>Duplodnaviria</taxon>
        <taxon>Heunggongvirae</taxon>
        <taxon>Uroviricota</taxon>
        <taxon>Caudoviricetes</taxon>
        <taxon>Trautnerviridae</taxon>
        <taxon>Prospektnaukivirus</taxon>
        <taxon>Prospektnaukivirus sam112</taxon>
    </lineage>
</organism>
<accession>A0A5Q2F565</accession>
<evidence type="ECO:0000256" key="2">
    <source>
        <dbReference type="ARBA" id="ARBA00022692"/>
    </source>
</evidence>
<keyword evidence="3 5" id="KW-1133">Transmembrane helix</keyword>
<keyword evidence="7" id="KW-1185">Reference proteome</keyword>
<sequence>MDTASLTRFVILIAGVLNAMLNLFGYQAIPDELINNVVLVVTGFYTLYMAWKNNFLSKRGQAQKEILKENNLH</sequence>
<comment type="subcellular location">
    <subcellularLocation>
        <location evidence="1">Membrane</location>
    </subcellularLocation>
</comment>
<dbReference type="GO" id="GO:0016020">
    <property type="term" value="C:membrane"/>
    <property type="evidence" value="ECO:0007669"/>
    <property type="project" value="UniProtKB-SubCell"/>
</dbReference>
<evidence type="ECO:0000256" key="5">
    <source>
        <dbReference type="SAM" id="Phobius"/>
    </source>
</evidence>
<evidence type="ECO:0000313" key="6">
    <source>
        <dbReference type="EMBL" id="QGF21731.1"/>
    </source>
</evidence>
<evidence type="ECO:0000256" key="4">
    <source>
        <dbReference type="ARBA" id="ARBA00023136"/>
    </source>
</evidence>
<keyword evidence="4 5" id="KW-0472">Membrane</keyword>
<gene>
    <name evidence="6" type="ORF">Sam112_gp29</name>
</gene>
<dbReference type="Proteomes" id="UP000343370">
    <property type="component" value="Segment"/>
</dbReference>
<feature type="transmembrane region" description="Helical" evidence="5">
    <location>
        <begin position="9"/>
        <end position="27"/>
    </location>
</feature>
<reference evidence="6 7" key="1">
    <citation type="submission" date="2019-10" db="EMBL/GenBank/DDBJ databases">
        <authorList>
            <person name="Kazantseva O."/>
            <person name="Piligrimova E."/>
            <person name="Shadrin A."/>
            <person name="Zagorodny V."/>
        </authorList>
    </citation>
    <scope>NUCLEOTIDE SEQUENCE [LARGE SCALE GENOMIC DNA]</scope>
</reference>
<dbReference type="EMBL" id="MN604230">
    <property type="protein sequence ID" value="QGF21731.1"/>
    <property type="molecule type" value="Genomic_DNA"/>
</dbReference>
<dbReference type="InterPro" id="IPR006479">
    <property type="entry name" value="Holin"/>
</dbReference>
<evidence type="ECO:0000256" key="1">
    <source>
        <dbReference type="ARBA" id="ARBA00004370"/>
    </source>
</evidence>
<feature type="transmembrane region" description="Helical" evidence="5">
    <location>
        <begin position="33"/>
        <end position="51"/>
    </location>
</feature>